<sequence>VNQFAIYYRVDGGVDGESAFELDPTEIARQNQITQQILTHYIERRLFPFSNVKQKVPSIAEILPKAITSTTSPRAISIATSPTYKRGLASSNNTRRKTYGQKLKNSTRRKYNTNKIETHDKEEQEIENRPSQERLTENFNEDEDATEQPASITYSNKYKNQDNHTFYYNNEWSGGRGFLLPYDIEDDVEHDVQEALQSVESEQYDQYYNNDIFQRDPKENEIDGGGGWVIQKLINTWAYSKTGTEPALKIKVWYFVSNTKFRENLIGEYWEVAVTYRNPVSSFVDNELGLSRDGFNSGSNR</sequence>
<evidence type="ECO:0000313" key="2">
    <source>
        <dbReference type="EnsemblMetazoa" id="GPAI027258-PA"/>
    </source>
</evidence>
<accession>A0A1A9ZWI8</accession>
<dbReference type="EnsemblMetazoa" id="GPAI027258-RA">
    <property type="protein sequence ID" value="GPAI027258-PA"/>
    <property type="gene ID" value="GPAI027258"/>
</dbReference>
<proteinExistence type="predicted"/>
<dbReference type="Proteomes" id="UP000092445">
    <property type="component" value="Unassembled WGS sequence"/>
</dbReference>
<dbReference type="STRING" id="7398.A0A1A9ZWI8"/>
<reference evidence="3" key="1">
    <citation type="submission" date="2014-03" db="EMBL/GenBank/DDBJ databases">
        <authorList>
            <person name="Aksoy S."/>
            <person name="Warren W."/>
            <person name="Wilson R.K."/>
        </authorList>
    </citation>
    <scope>NUCLEOTIDE SEQUENCE [LARGE SCALE GENOMIC DNA]</scope>
    <source>
        <strain evidence="3">IAEA</strain>
    </source>
</reference>
<feature type="region of interest" description="Disordered" evidence="1">
    <location>
        <begin position="114"/>
        <end position="156"/>
    </location>
</feature>
<organism evidence="2 3">
    <name type="scientific">Glossina pallidipes</name>
    <name type="common">Tsetse fly</name>
    <dbReference type="NCBI Taxonomy" id="7398"/>
    <lineage>
        <taxon>Eukaryota</taxon>
        <taxon>Metazoa</taxon>
        <taxon>Ecdysozoa</taxon>
        <taxon>Arthropoda</taxon>
        <taxon>Hexapoda</taxon>
        <taxon>Insecta</taxon>
        <taxon>Pterygota</taxon>
        <taxon>Neoptera</taxon>
        <taxon>Endopterygota</taxon>
        <taxon>Diptera</taxon>
        <taxon>Brachycera</taxon>
        <taxon>Muscomorpha</taxon>
        <taxon>Hippoboscoidea</taxon>
        <taxon>Glossinidae</taxon>
        <taxon>Glossina</taxon>
    </lineage>
</organism>
<protein>
    <submittedName>
        <fullName evidence="2">Uncharacterized protein</fullName>
    </submittedName>
</protein>
<name>A0A1A9ZWI8_GLOPL</name>
<evidence type="ECO:0000256" key="1">
    <source>
        <dbReference type="SAM" id="MobiDB-lite"/>
    </source>
</evidence>
<reference evidence="2" key="2">
    <citation type="submission" date="2020-05" db="UniProtKB">
        <authorList>
            <consortium name="EnsemblMetazoa"/>
        </authorList>
    </citation>
    <scope>IDENTIFICATION</scope>
    <source>
        <strain evidence="2">IAEA</strain>
    </source>
</reference>
<feature type="compositionally biased region" description="Basic and acidic residues" evidence="1">
    <location>
        <begin position="116"/>
        <end position="136"/>
    </location>
</feature>
<dbReference type="VEuPathDB" id="VectorBase:GPAI027258"/>
<evidence type="ECO:0000313" key="3">
    <source>
        <dbReference type="Proteomes" id="UP000092445"/>
    </source>
</evidence>
<dbReference type="AlphaFoldDB" id="A0A1A9ZWI8"/>
<keyword evidence="3" id="KW-1185">Reference proteome</keyword>